<name>A4BZJ6_9FLAO</name>
<gene>
    <name evidence="1" type="ORF">PI23P_08185</name>
</gene>
<dbReference type="AlphaFoldDB" id="A4BZJ6"/>
<protein>
    <submittedName>
        <fullName evidence="1">Uncharacterized protein</fullName>
    </submittedName>
</protein>
<evidence type="ECO:0000313" key="2">
    <source>
        <dbReference type="Proteomes" id="UP000003053"/>
    </source>
</evidence>
<sequence length="67" mass="7548">MIIGISVILAYCTFKSSSLWPAAVCYSVHNIYIQKIGIPVTSSNNNTTFWIDQYGFMIVATIFAIYF</sequence>
<dbReference type="eggNOG" id="COG1266">
    <property type="taxonomic scope" value="Bacteria"/>
</dbReference>
<comment type="caution">
    <text evidence="1">The sequence shown here is derived from an EMBL/GenBank/DDBJ whole genome shotgun (WGS) entry which is preliminary data.</text>
</comment>
<reference evidence="1 2" key="1">
    <citation type="submission" date="2006-02" db="EMBL/GenBank/DDBJ databases">
        <authorList>
            <person name="Murray A."/>
            <person name="Staley J."/>
            <person name="Ferriera S."/>
            <person name="Johnson J."/>
            <person name="Kravitz S."/>
            <person name="Halpern A."/>
            <person name="Remington K."/>
            <person name="Beeson K."/>
            <person name="Tran B."/>
            <person name="Rogers Y.-H."/>
            <person name="Friedman R."/>
            <person name="Venter J.C."/>
        </authorList>
    </citation>
    <scope>NUCLEOTIDE SEQUENCE [LARGE SCALE GENOMIC DNA]</scope>
    <source>
        <strain evidence="1 2">23-P</strain>
    </source>
</reference>
<dbReference type="Proteomes" id="UP000003053">
    <property type="component" value="Unassembled WGS sequence"/>
</dbReference>
<dbReference type="HOGENOM" id="CLU_193023_0_0_10"/>
<proteinExistence type="predicted"/>
<keyword evidence="2" id="KW-1185">Reference proteome</keyword>
<accession>A4BZJ6</accession>
<evidence type="ECO:0000313" key="1">
    <source>
        <dbReference type="EMBL" id="EAR12589.1"/>
    </source>
</evidence>
<dbReference type="OrthoDB" id="9777755at2"/>
<organism evidence="1 2">
    <name type="scientific">Polaribacter irgensii 23-P</name>
    <dbReference type="NCBI Taxonomy" id="313594"/>
    <lineage>
        <taxon>Bacteria</taxon>
        <taxon>Pseudomonadati</taxon>
        <taxon>Bacteroidota</taxon>
        <taxon>Flavobacteriia</taxon>
        <taxon>Flavobacteriales</taxon>
        <taxon>Flavobacteriaceae</taxon>
    </lineage>
</organism>
<dbReference type="STRING" id="313594.PI23P_08185"/>
<dbReference type="EMBL" id="AAOG01000002">
    <property type="protein sequence ID" value="EAR12589.1"/>
    <property type="molecule type" value="Genomic_DNA"/>
</dbReference>